<keyword evidence="2" id="KW-1185">Reference proteome</keyword>
<reference evidence="1 2" key="1">
    <citation type="submission" date="2019-12" db="EMBL/GenBank/DDBJ databases">
        <title>Genomic-based taxomic classification of the family Erythrobacteraceae.</title>
        <authorList>
            <person name="Xu L."/>
        </authorList>
    </citation>
    <scope>NUCLEOTIDE SEQUENCE [LARGE SCALE GENOMIC DNA]</scope>
    <source>
        <strain evidence="1 2">MCCC 1K01500</strain>
    </source>
</reference>
<dbReference type="Proteomes" id="UP000433652">
    <property type="component" value="Unassembled WGS sequence"/>
</dbReference>
<dbReference type="RefSeq" id="WP_159794877.1">
    <property type="nucleotide sequence ID" value="NZ_WTYM01000042.1"/>
</dbReference>
<name>A0A6I4SY52_9SPHN</name>
<evidence type="ECO:0000313" key="1">
    <source>
        <dbReference type="EMBL" id="MXO59947.1"/>
    </source>
</evidence>
<evidence type="ECO:0008006" key="3">
    <source>
        <dbReference type="Google" id="ProtNLM"/>
    </source>
</evidence>
<gene>
    <name evidence="1" type="ORF">GRI89_10390</name>
</gene>
<dbReference type="EMBL" id="WTYM01000042">
    <property type="protein sequence ID" value="MXO59947.1"/>
    <property type="molecule type" value="Genomic_DNA"/>
</dbReference>
<accession>A0A6I4SY52</accession>
<protein>
    <recommendedName>
        <fullName evidence="3">Transposase</fullName>
    </recommendedName>
</protein>
<dbReference type="AlphaFoldDB" id="A0A6I4SY52"/>
<organism evidence="1 2">
    <name type="scientific">Croceibacterium salegens</name>
    <dbReference type="NCBI Taxonomy" id="1737568"/>
    <lineage>
        <taxon>Bacteria</taxon>
        <taxon>Pseudomonadati</taxon>
        <taxon>Pseudomonadota</taxon>
        <taxon>Alphaproteobacteria</taxon>
        <taxon>Sphingomonadales</taxon>
        <taxon>Erythrobacteraceae</taxon>
        <taxon>Croceibacterium</taxon>
    </lineage>
</organism>
<evidence type="ECO:0000313" key="2">
    <source>
        <dbReference type="Proteomes" id="UP000433652"/>
    </source>
</evidence>
<sequence>MKPDGPFRYFNTSREAITTDGLGSYKVVMSELCCEEKQEVGRSVNNRIENSHR</sequence>
<proteinExistence type="predicted"/>
<comment type="caution">
    <text evidence="1">The sequence shown here is derived from an EMBL/GenBank/DDBJ whole genome shotgun (WGS) entry which is preliminary data.</text>
</comment>